<dbReference type="EMBL" id="JAUEDM010000001">
    <property type="protein sequence ID" value="KAK3329125.1"/>
    <property type="molecule type" value="Genomic_DNA"/>
</dbReference>
<evidence type="ECO:0000256" key="1">
    <source>
        <dbReference type="SAM" id="MobiDB-lite"/>
    </source>
</evidence>
<feature type="compositionally biased region" description="Low complexity" evidence="1">
    <location>
        <begin position="156"/>
        <end position="168"/>
    </location>
</feature>
<feature type="compositionally biased region" description="Polar residues" evidence="1">
    <location>
        <begin position="336"/>
        <end position="345"/>
    </location>
</feature>
<gene>
    <name evidence="3" type="ORF">B0H66DRAFT_14241</name>
</gene>
<accession>A0AAE0IQ88</accession>
<feature type="region of interest" description="Disordered" evidence="1">
    <location>
        <begin position="63"/>
        <end position="454"/>
    </location>
</feature>
<keyword evidence="2" id="KW-0472">Membrane</keyword>
<proteinExistence type="predicted"/>
<keyword evidence="4" id="KW-1185">Reference proteome</keyword>
<feature type="compositionally biased region" description="Basic residues" evidence="1">
    <location>
        <begin position="73"/>
        <end position="84"/>
    </location>
</feature>
<feature type="compositionally biased region" description="Polar residues" evidence="1">
    <location>
        <begin position="195"/>
        <end position="232"/>
    </location>
</feature>
<dbReference type="AlphaFoldDB" id="A0AAE0IQ88"/>
<keyword evidence="2" id="KW-1133">Transmembrane helix</keyword>
<dbReference type="Proteomes" id="UP001283341">
    <property type="component" value="Unassembled WGS sequence"/>
</dbReference>
<reference evidence="3" key="2">
    <citation type="submission" date="2023-06" db="EMBL/GenBank/DDBJ databases">
        <authorList>
            <consortium name="Lawrence Berkeley National Laboratory"/>
            <person name="Haridas S."/>
            <person name="Hensen N."/>
            <person name="Bonometti L."/>
            <person name="Westerberg I."/>
            <person name="Brannstrom I.O."/>
            <person name="Guillou S."/>
            <person name="Cros-Aarteil S."/>
            <person name="Calhoun S."/>
            <person name="Kuo A."/>
            <person name="Mondo S."/>
            <person name="Pangilinan J."/>
            <person name="Riley R."/>
            <person name="Labutti K."/>
            <person name="Andreopoulos B."/>
            <person name="Lipzen A."/>
            <person name="Chen C."/>
            <person name="Yanf M."/>
            <person name="Daum C."/>
            <person name="Ng V."/>
            <person name="Clum A."/>
            <person name="Steindorff A."/>
            <person name="Ohm R."/>
            <person name="Martin F."/>
            <person name="Silar P."/>
            <person name="Natvig D."/>
            <person name="Lalanne C."/>
            <person name="Gautier V."/>
            <person name="Ament-Velasquez S.L."/>
            <person name="Kruys A."/>
            <person name="Hutchinson M.I."/>
            <person name="Powell A.J."/>
            <person name="Barry K."/>
            <person name="Miller A.N."/>
            <person name="Grigoriev I.V."/>
            <person name="Debuchy R."/>
            <person name="Gladieux P."/>
            <person name="Thoren M.H."/>
            <person name="Johannesson H."/>
        </authorList>
    </citation>
    <scope>NUCLEOTIDE SEQUENCE</scope>
    <source>
        <strain evidence="3">CBS 118394</strain>
    </source>
</reference>
<comment type="caution">
    <text evidence="3">The sequence shown here is derived from an EMBL/GenBank/DDBJ whole genome shotgun (WGS) entry which is preliminary data.</text>
</comment>
<evidence type="ECO:0000313" key="3">
    <source>
        <dbReference type="EMBL" id="KAK3329125.1"/>
    </source>
</evidence>
<organism evidence="3 4">
    <name type="scientific">Apodospora peruviana</name>
    <dbReference type="NCBI Taxonomy" id="516989"/>
    <lineage>
        <taxon>Eukaryota</taxon>
        <taxon>Fungi</taxon>
        <taxon>Dikarya</taxon>
        <taxon>Ascomycota</taxon>
        <taxon>Pezizomycotina</taxon>
        <taxon>Sordariomycetes</taxon>
        <taxon>Sordariomycetidae</taxon>
        <taxon>Sordariales</taxon>
        <taxon>Lasiosphaeriaceae</taxon>
        <taxon>Apodospora</taxon>
    </lineage>
</organism>
<feature type="compositionally biased region" description="Acidic residues" evidence="1">
    <location>
        <begin position="238"/>
        <end position="259"/>
    </location>
</feature>
<feature type="transmembrane region" description="Helical" evidence="2">
    <location>
        <begin position="37"/>
        <end position="59"/>
    </location>
</feature>
<feature type="compositionally biased region" description="Polar residues" evidence="1">
    <location>
        <begin position="272"/>
        <end position="283"/>
    </location>
</feature>
<evidence type="ECO:0000256" key="2">
    <source>
        <dbReference type="SAM" id="Phobius"/>
    </source>
</evidence>
<protein>
    <submittedName>
        <fullName evidence="3">Uncharacterized protein</fullName>
    </submittedName>
</protein>
<reference evidence="3" key="1">
    <citation type="journal article" date="2023" name="Mol. Phylogenet. Evol.">
        <title>Genome-scale phylogeny and comparative genomics of the fungal order Sordariales.</title>
        <authorList>
            <person name="Hensen N."/>
            <person name="Bonometti L."/>
            <person name="Westerberg I."/>
            <person name="Brannstrom I.O."/>
            <person name="Guillou S."/>
            <person name="Cros-Aarteil S."/>
            <person name="Calhoun S."/>
            <person name="Haridas S."/>
            <person name="Kuo A."/>
            <person name="Mondo S."/>
            <person name="Pangilinan J."/>
            <person name="Riley R."/>
            <person name="LaButti K."/>
            <person name="Andreopoulos B."/>
            <person name="Lipzen A."/>
            <person name="Chen C."/>
            <person name="Yan M."/>
            <person name="Daum C."/>
            <person name="Ng V."/>
            <person name="Clum A."/>
            <person name="Steindorff A."/>
            <person name="Ohm R.A."/>
            <person name="Martin F."/>
            <person name="Silar P."/>
            <person name="Natvig D.O."/>
            <person name="Lalanne C."/>
            <person name="Gautier V."/>
            <person name="Ament-Velasquez S.L."/>
            <person name="Kruys A."/>
            <person name="Hutchinson M.I."/>
            <person name="Powell A.J."/>
            <person name="Barry K."/>
            <person name="Miller A.N."/>
            <person name="Grigoriev I.V."/>
            <person name="Debuchy R."/>
            <person name="Gladieux P."/>
            <person name="Hiltunen Thoren M."/>
            <person name="Johannesson H."/>
        </authorList>
    </citation>
    <scope>NUCLEOTIDE SEQUENCE</scope>
    <source>
        <strain evidence="3">CBS 118394</strain>
    </source>
</reference>
<feature type="compositionally biased region" description="Low complexity" evidence="1">
    <location>
        <begin position="389"/>
        <end position="399"/>
    </location>
</feature>
<sequence>MVALGGSTTTDLRVAVRQDATPQSDSNVGASKGQVDIIVGVVVGIVSLVGILCLLWCLYHRSSRPSPPSPRPFPRHSRRPHKPSPRGSETSQDLRDPPFIRRPFGHAFTPADYGWTERQEQPQRQSSPSPPSSSRSNFNAGHRDSRPGRRLSTQIPPVQQRQSSSSASAPPPQDQQQPQPTPQPRRTQEQEQQSKVPPSQTPRRNSDQQPEPSVQQRVSALGSATPQTSSAANAAVNGEDEGDEPEEISDDRDSDEESNIIETTDPVDARRTANQNSGQSAQPNSPPLPPTQRPPENDDERQRPKVDSESEDDDLRSAEPGPSSSRLNPNGHASHHAQSPVQSPTPFHRLTRSKGTWPMTRSQQKQHENNQPKFRATVNGQPIPEGDENNAGPSAAAATPPLPPPPTTATNITSASTGRISPPRPPPTAYTGGYQPEPTLDYGRNAPLRDPNAGAAEAFRTGLYPGYNFHSAGITGSGRGFQPQTIHPADPYAGGLRERGQQSNGLWGWDNGNESDYAESIVDPEKAARRRRREEERRARLANKRQLGSRFLSAKSGKSSKSKNPHG</sequence>
<evidence type="ECO:0000313" key="4">
    <source>
        <dbReference type="Proteomes" id="UP001283341"/>
    </source>
</evidence>
<feature type="region of interest" description="Disordered" evidence="1">
    <location>
        <begin position="475"/>
        <end position="567"/>
    </location>
</feature>
<feature type="compositionally biased region" description="Pro residues" evidence="1">
    <location>
        <begin position="284"/>
        <end position="293"/>
    </location>
</feature>
<feature type="compositionally biased region" description="Low complexity" evidence="1">
    <location>
        <begin position="122"/>
        <end position="136"/>
    </location>
</feature>
<feature type="compositionally biased region" description="Basic residues" evidence="1">
    <location>
        <begin position="558"/>
        <end position="567"/>
    </location>
</feature>
<feature type="compositionally biased region" description="Basic and acidic residues" evidence="1">
    <location>
        <begin position="523"/>
        <end position="539"/>
    </location>
</feature>
<keyword evidence="2" id="KW-0812">Transmembrane</keyword>
<name>A0AAE0IQ88_9PEZI</name>
<feature type="compositionally biased region" description="Pro residues" evidence="1">
    <location>
        <begin position="169"/>
        <end position="183"/>
    </location>
</feature>
<feature type="compositionally biased region" description="Low complexity" evidence="1">
    <location>
        <begin position="408"/>
        <end position="417"/>
    </location>
</feature>